<dbReference type="Gene3D" id="2.60.120.650">
    <property type="entry name" value="Cupin"/>
    <property type="match status" value="1"/>
</dbReference>
<evidence type="ECO:0000256" key="4">
    <source>
        <dbReference type="SAM" id="MobiDB-lite"/>
    </source>
</evidence>
<dbReference type="Gene3D" id="2.10.110.20">
    <property type="match status" value="1"/>
</dbReference>
<dbReference type="PANTHER" id="PTHR14017">
    <property type="entry name" value="LYSINE-SPECIFIC DEMETHYLASE"/>
    <property type="match status" value="1"/>
</dbReference>
<dbReference type="InterPro" id="IPR003347">
    <property type="entry name" value="JmjC_dom"/>
</dbReference>
<dbReference type="Pfam" id="PF02373">
    <property type="entry name" value="JmjC"/>
    <property type="match status" value="1"/>
</dbReference>
<organism evidence="6 7">
    <name type="scientific">Caenorhabditis nigoni</name>
    <dbReference type="NCBI Taxonomy" id="1611254"/>
    <lineage>
        <taxon>Eukaryota</taxon>
        <taxon>Metazoa</taxon>
        <taxon>Ecdysozoa</taxon>
        <taxon>Nematoda</taxon>
        <taxon>Chromadorea</taxon>
        <taxon>Rhabditida</taxon>
        <taxon>Rhabditina</taxon>
        <taxon>Rhabditomorpha</taxon>
        <taxon>Rhabditoidea</taxon>
        <taxon>Rhabditidae</taxon>
        <taxon>Peloderinae</taxon>
        <taxon>Caenorhabditis</taxon>
    </lineage>
</organism>
<dbReference type="OrthoDB" id="418911at2759"/>
<accession>A0A2G5VLL2</accession>
<dbReference type="PROSITE" id="PS51184">
    <property type="entry name" value="JMJC"/>
    <property type="match status" value="1"/>
</dbReference>
<sequence>MKRNIPSSSCQHGNSSQASRPRSRSPNIFLEDNGIPLKQRARATRGRPKYVEESEDEHEDSGVFSPDVSGFPDLSKGVNALEPKEIYKNSTRWFAISCLKSVIEAGEGRNGNWEKWKFSKEVMEKLEELFKEVKEHNCHSFPVNLSEEMPSSDNYRGLDTVLFDSVNPSPQQTGTRRSYCRGETPKDMNFTGKLFMDIQKAKGKNIVEAAKQRIDTKYNTVYEGLDRENVKCLMDEKLADWDVVDREIRFFEDRGAKITPGYAPVPIFTMPDNSEETIEKIQKLAEISSVCLIRNICQVTGFDSSAFELKELTKIKPKYEFVSPRQVPQATWTNFDRTEVGDKSKQSSNKWDFIDVHQRLSMEEFEVYYENVRNVTRNGELESNPSADIELVLKNLEQRLHDASLPVSEEAAGFKVDPDATMIAFGSNIDLEQEDITKFKIQNENVQKLPEFLRPDARGDFTGYVHQYMNGINTPQVYVKLPGVRTVAHIEDGTLASVNLNLGPGNSVWYCTPLEFAGKLQKLVIEKCGKLTDKIFDLSFWPFEKDCLEAKIPIQKFLQEPGDLVYVGLGSYHWVQANDFTTQVSWNVAPPNFRQLAMLAISNDHYLVNGFKSQIPVEYIIWNMAQLKVTVEEKVGKLMKAMLCRSLAKCQYEFDFCQKHSLPIVSASESSIIYAVELCIKCKVVVFNLIPMDKIGETFCFGCAVKTGKLPELKIYRRLSMEQLVQQYNSFLI</sequence>
<name>A0A2G5VLL2_9PELO</name>
<feature type="domain" description="JmjC" evidence="5">
    <location>
        <begin position="438"/>
        <end position="605"/>
    </location>
</feature>
<dbReference type="InterPro" id="IPR051630">
    <property type="entry name" value="Corepressor-Demethylase"/>
</dbReference>
<evidence type="ECO:0000259" key="5">
    <source>
        <dbReference type="PROSITE" id="PS51184"/>
    </source>
</evidence>
<comment type="caution">
    <text evidence="6">The sequence shown here is derived from an EMBL/GenBank/DDBJ whole genome shotgun (WGS) entry which is preliminary data.</text>
</comment>
<protein>
    <recommendedName>
        <fullName evidence="5">JmjC domain-containing protein</fullName>
    </recommendedName>
</protein>
<dbReference type="InterPro" id="IPR046941">
    <property type="entry name" value="KDM6_GATAL_sf"/>
</dbReference>
<evidence type="ECO:0000256" key="2">
    <source>
        <dbReference type="ARBA" id="ARBA00023242"/>
    </source>
</evidence>
<dbReference type="SUPFAM" id="SSF51197">
    <property type="entry name" value="Clavaminate synthase-like"/>
    <property type="match status" value="1"/>
</dbReference>
<dbReference type="AlphaFoldDB" id="A0A2G5VLL2"/>
<proteinExistence type="inferred from homology"/>
<dbReference type="GO" id="GO:0044666">
    <property type="term" value="C:MLL3/4 complex"/>
    <property type="evidence" value="ECO:0007669"/>
    <property type="project" value="TreeGrafter"/>
</dbReference>
<gene>
    <name evidence="6" type="primary">Cnig_chr_I.g2575</name>
    <name evidence="6" type="ORF">B9Z55_002575</name>
</gene>
<evidence type="ECO:0000256" key="1">
    <source>
        <dbReference type="ARBA" id="ARBA00004123"/>
    </source>
</evidence>
<dbReference type="GO" id="GO:0010468">
    <property type="term" value="P:regulation of gene expression"/>
    <property type="evidence" value="ECO:0007669"/>
    <property type="project" value="TreeGrafter"/>
</dbReference>
<dbReference type="EMBL" id="PDUG01000001">
    <property type="protein sequence ID" value="PIC52486.1"/>
    <property type="molecule type" value="Genomic_DNA"/>
</dbReference>
<feature type="compositionally biased region" description="Polar residues" evidence="4">
    <location>
        <begin position="1"/>
        <end position="18"/>
    </location>
</feature>
<reference evidence="7" key="1">
    <citation type="submission" date="2017-10" db="EMBL/GenBank/DDBJ databases">
        <title>Rapid genome shrinkage in a self-fertile nematode reveals novel sperm competition proteins.</title>
        <authorList>
            <person name="Yin D."/>
            <person name="Schwarz E.M."/>
            <person name="Thomas C.G."/>
            <person name="Felde R.L."/>
            <person name="Korf I.F."/>
            <person name="Cutter A.D."/>
            <person name="Schartner C.M."/>
            <person name="Ralston E.J."/>
            <person name="Meyer B.J."/>
            <person name="Haag E.S."/>
        </authorList>
    </citation>
    <scope>NUCLEOTIDE SEQUENCE [LARGE SCALE GENOMIC DNA]</scope>
    <source>
        <strain evidence="7">JU1422</strain>
    </source>
</reference>
<comment type="subcellular location">
    <subcellularLocation>
        <location evidence="1">Nucleus</location>
    </subcellularLocation>
</comment>
<keyword evidence="2" id="KW-0539">Nucleus</keyword>
<dbReference type="SMART" id="SM00558">
    <property type="entry name" value="JmjC"/>
    <property type="match status" value="1"/>
</dbReference>
<evidence type="ECO:0000313" key="6">
    <source>
        <dbReference type="EMBL" id="PIC52486.1"/>
    </source>
</evidence>
<dbReference type="GO" id="GO:0031490">
    <property type="term" value="F:chromatin DNA binding"/>
    <property type="evidence" value="ECO:0007669"/>
    <property type="project" value="TreeGrafter"/>
</dbReference>
<evidence type="ECO:0000256" key="3">
    <source>
        <dbReference type="ARBA" id="ARBA00034483"/>
    </source>
</evidence>
<dbReference type="GO" id="GO:0071558">
    <property type="term" value="F:histone H3K27me2/H3K27me3 demethylase activity"/>
    <property type="evidence" value="ECO:0007669"/>
    <property type="project" value="TreeGrafter"/>
</dbReference>
<keyword evidence="7" id="KW-1185">Reference proteome</keyword>
<dbReference type="Gene3D" id="1.20.58.1370">
    <property type="match status" value="1"/>
</dbReference>
<dbReference type="GO" id="GO:0000978">
    <property type="term" value="F:RNA polymerase II cis-regulatory region sequence-specific DNA binding"/>
    <property type="evidence" value="ECO:0007669"/>
    <property type="project" value="TreeGrafter"/>
</dbReference>
<dbReference type="Proteomes" id="UP000230233">
    <property type="component" value="Chromosome I"/>
</dbReference>
<feature type="region of interest" description="Disordered" evidence="4">
    <location>
        <begin position="1"/>
        <end position="68"/>
    </location>
</feature>
<feature type="compositionally biased region" description="Basic residues" evidence="4">
    <location>
        <begin position="39"/>
        <end position="48"/>
    </location>
</feature>
<dbReference type="PANTHER" id="PTHR14017:SF14">
    <property type="entry name" value="JMJC DOMAIN-CONTAINING PROTEIN"/>
    <property type="match status" value="1"/>
</dbReference>
<comment type="similarity">
    <text evidence="3">Belongs to the UTX family.</text>
</comment>
<dbReference type="STRING" id="1611254.A0A2G5VLL2"/>
<evidence type="ECO:0000313" key="7">
    <source>
        <dbReference type="Proteomes" id="UP000230233"/>
    </source>
</evidence>